<dbReference type="InterPro" id="IPR050199">
    <property type="entry name" value="IgHV"/>
</dbReference>
<dbReference type="AlphaFoldDB" id="A0A3B5QQ65"/>
<dbReference type="GO" id="GO:0019814">
    <property type="term" value="C:immunoglobulin complex"/>
    <property type="evidence" value="ECO:0007669"/>
    <property type="project" value="UniProtKB-KW"/>
</dbReference>
<evidence type="ECO:0000256" key="11">
    <source>
        <dbReference type="ARBA" id="ARBA00043265"/>
    </source>
</evidence>
<keyword evidence="5" id="KW-0732">Signal</keyword>
<evidence type="ECO:0000256" key="9">
    <source>
        <dbReference type="ARBA" id="ARBA00023157"/>
    </source>
</evidence>
<dbReference type="Ensembl" id="ENSXMAT00000029723.1">
    <property type="protein sequence ID" value="ENSXMAP00000033544.1"/>
    <property type="gene ID" value="ENSXMAG00000029596.1"/>
</dbReference>
<evidence type="ECO:0000256" key="8">
    <source>
        <dbReference type="ARBA" id="ARBA00023136"/>
    </source>
</evidence>
<keyword evidence="8" id="KW-0472">Membrane</keyword>
<dbReference type="GeneTree" id="ENSGT00940000163849"/>
<evidence type="ECO:0000313" key="14">
    <source>
        <dbReference type="Proteomes" id="UP000002852"/>
    </source>
</evidence>
<keyword evidence="6" id="KW-0391">Immunity</keyword>
<reference evidence="14" key="2">
    <citation type="journal article" date="2013" name="Nat. Genet.">
        <title>The genome of the platyfish, Xiphophorus maculatus, provides insights into evolutionary adaptation and several complex traits.</title>
        <authorList>
            <person name="Schartl M."/>
            <person name="Walter R.B."/>
            <person name="Shen Y."/>
            <person name="Garcia T."/>
            <person name="Catchen J."/>
            <person name="Amores A."/>
            <person name="Braasch I."/>
            <person name="Chalopin D."/>
            <person name="Volff J.N."/>
            <person name="Lesch K.P."/>
            <person name="Bisazza A."/>
            <person name="Minx P."/>
            <person name="Hillier L."/>
            <person name="Wilson R.K."/>
            <person name="Fuerstenberg S."/>
            <person name="Boore J."/>
            <person name="Searle S."/>
            <person name="Postlethwait J.H."/>
            <person name="Warren W.C."/>
        </authorList>
    </citation>
    <scope>NUCLEOTIDE SEQUENCE [LARGE SCALE GENOMIC DNA]</scope>
    <source>
        <strain evidence="14">JP 163 A</strain>
    </source>
</reference>
<dbReference type="InParanoid" id="A0A3B5QQ65"/>
<protein>
    <recommendedName>
        <fullName evidence="12">Ig-like domain-containing protein</fullName>
    </recommendedName>
</protein>
<evidence type="ECO:0000256" key="10">
    <source>
        <dbReference type="ARBA" id="ARBA00023319"/>
    </source>
</evidence>
<dbReference type="GO" id="GO:0005886">
    <property type="term" value="C:plasma membrane"/>
    <property type="evidence" value="ECO:0007669"/>
    <property type="project" value="UniProtKB-SubCell"/>
</dbReference>
<dbReference type="PROSITE" id="PS50835">
    <property type="entry name" value="IG_LIKE"/>
    <property type="match status" value="1"/>
</dbReference>
<proteinExistence type="predicted"/>
<dbReference type="Gene3D" id="2.60.40.10">
    <property type="entry name" value="Immunoglobulins"/>
    <property type="match status" value="1"/>
</dbReference>
<evidence type="ECO:0000256" key="6">
    <source>
        <dbReference type="ARBA" id="ARBA00022859"/>
    </source>
</evidence>
<dbReference type="SMART" id="SM00406">
    <property type="entry name" value="IGv"/>
    <property type="match status" value="1"/>
</dbReference>
<dbReference type="GO" id="GO:0005576">
    <property type="term" value="C:extracellular region"/>
    <property type="evidence" value="ECO:0007669"/>
    <property type="project" value="UniProtKB-SubCell"/>
</dbReference>
<evidence type="ECO:0000313" key="13">
    <source>
        <dbReference type="Ensembl" id="ENSXMAP00000033544.1"/>
    </source>
</evidence>
<reference evidence="14" key="1">
    <citation type="submission" date="2012-01" db="EMBL/GenBank/DDBJ databases">
        <authorList>
            <person name="Walter R."/>
            <person name="Schartl M."/>
            <person name="Warren W."/>
        </authorList>
    </citation>
    <scope>NUCLEOTIDE SEQUENCE [LARGE SCALE GENOMIC DNA]</scope>
    <source>
        <strain evidence="14">JP 163 A</strain>
    </source>
</reference>
<evidence type="ECO:0000256" key="4">
    <source>
        <dbReference type="ARBA" id="ARBA00022525"/>
    </source>
</evidence>
<keyword evidence="7" id="KW-1064">Adaptive immunity</keyword>
<dbReference type="GO" id="GO:0002250">
    <property type="term" value="P:adaptive immune response"/>
    <property type="evidence" value="ECO:0007669"/>
    <property type="project" value="UniProtKB-KW"/>
</dbReference>
<name>A0A3B5QQ65_XIPMA</name>
<dbReference type="FunFam" id="2.60.40.10:FF:001072">
    <property type="entry name" value="Immunoglobulin heavy variable V1-24"/>
    <property type="match status" value="1"/>
</dbReference>
<keyword evidence="3" id="KW-1003">Cell membrane</keyword>
<sequence length="143" mass="16023">MDCLVFVFTIHGKFSCLNEKVLAVKQGAKVMFLFPTGVWGEIKLQQPQSSEVKRPGDTVKISCVTSGYTMTDYSMSWIRQKSGKGLEWIGWINTDTVVATYASSFQSRFTFTQDVSSSTQFLQITGLTTEDSAVYFCAREHSD</sequence>
<organism evidence="13 14">
    <name type="scientific">Xiphophorus maculatus</name>
    <name type="common">Southern platyfish</name>
    <name type="synonym">Platypoecilus maculatus</name>
    <dbReference type="NCBI Taxonomy" id="8083"/>
    <lineage>
        <taxon>Eukaryota</taxon>
        <taxon>Metazoa</taxon>
        <taxon>Chordata</taxon>
        <taxon>Craniata</taxon>
        <taxon>Vertebrata</taxon>
        <taxon>Euteleostomi</taxon>
        <taxon>Actinopterygii</taxon>
        <taxon>Neopterygii</taxon>
        <taxon>Teleostei</taxon>
        <taxon>Neoteleostei</taxon>
        <taxon>Acanthomorphata</taxon>
        <taxon>Ovalentaria</taxon>
        <taxon>Atherinomorphae</taxon>
        <taxon>Cyprinodontiformes</taxon>
        <taxon>Poeciliidae</taxon>
        <taxon>Poeciliinae</taxon>
        <taxon>Xiphophorus</taxon>
    </lineage>
</organism>
<evidence type="ECO:0000256" key="5">
    <source>
        <dbReference type="ARBA" id="ARBA00022729"/>
    </source>
</evidence>
<keyword evidence="11" id="KW-1280">Immunoglobulin</keyword>
<evidence type="ECO:0000256" key="3">
    <source>
        <dbReference type="ARBA" id="ARBA00022475"/>
    </source>
</evidence>
<keyword evidence="10" id="KW-0393">Immunoglobulin domain</keyword>
<dbReference type="Pfam" id="PF07686">
    <property type="entry name" value="V-set"/>
    <property type="match status" value="1"/>
</dbReference>
<dbReference type="InterPro" id="IPR013106">
    <property type="entry name" value="Ig_V-set"/>
</dbReference>
<keyword evidence="14" id="KW-1185">Reference proteome</keyword>
<keyword evidence="9" id="KW-1015">Disulfide bond</keyword>
<evidence type="ECO:0000256" key="7">
    <source>
        <dbReference type="ARBA" id="ARBA00023130"/>
    </source>
</evidence>
<dbReference type="OMA" id="VFVFTIH"/>
<accession>A0A3B5QQ65</accession>
<feature type="domain" description="Ig-like" evidence="12">
    <location>
        <begin position="35"/>
        <end position="143"/>
    </location>
</feature>
<reference evidence="13" key="3">
    <citation type="submission" date="2025-08" db="UniProtKB">
        <authorList>
            <consortium name="Ensembl"/>
        </authorList>
    </citation>
    <scope>IDENTIFICATION</scope>
    <source>
        <strain evidence="13">JP 163 A</strain>
    </source>
</reference>
<reference evidence="13" key="4">
    <citation type="submission" date="2025-09" db="UniProtKB">
        <authorList>
            <consortium name="Ensembl"/>
        </authorList>
    </citation>
    <scope>IDENTIFICATION</scope>
    <source>
        <strain evidence="13">JP 163 A</strain>
    </source>
</reference>
<evidence type="ECO:0000256" key="1">
    <source>
        <dbReference type="ARBA" id="ARBA00004236"/>
    </source>
</evidence>
<dbReference type="PANTHER" id="PTHR23266">
    <property type="entry name" value="IMMUNOGLOBULIN HEAVY CHAIN"/>
    <property type="match status" value="1"/>
</dbReference>
<dbReference type="InterPro" id="IPR007110">
    <property type="entry name" value="Ig-like_dom"/>
</dbReference>
<dbReference type="Proteomes" id="UP000002852">
    <property type="component" value="Unassembled WGS sequence"/>
</dbReference>
<dbReference type="InterPro" id="IPR036179">
    <property type="entry name" value="Ig-like_dom_sf"/>
</dbReference>
<dbReference type="SUPFAM" id="SSF48726">
    <property type="entry name" value="Immunoglobulin"/>
    <property type="match status" value="1"/>
</dbReference>
<comment type="subcellular location">
    <subcellularLocation>
        <location evidence="1">Cell membrane</location>
    </subcellularLocation>
    <subcellularLocation>
        <location evidence="2">Secreted</location>
    </subcellularLocation>
</comment>
<keyword evidence="4" id="KW-0964">Secreted</keyword>
<evidence type="ECO:0000259" key="12">
    <source>
        <dbReference type="PROSITE" id="PS50835"/>
    </source>
</evidence>
<evidence type="ECO:0000256" key="2">
    <source>
        <dbReference type="ARBA" id="ARBA00004613"/>
    </source>
</evidence>
<dbReference type="InterPro" id="IPR013783">
    <property type="entry name" value="Ig-like_fold"/>
</dbReference>